<dbReference type="Proteomes" id="UP000221980">
    <property type="component" value="Unassembled WGS sequence"/>
</dbReference>
<sequence length="102" mass="11445">MPALRYTPREQQQQHIADWRDSGLSRKQYAQLHHLNPKTLARWIANESRLTPDKSPVSSFIPAIVTSAPLSTTAMVTLNLARCSITCRTDQLAAIMAELKLC</sequence>
<evidence type="ECO:0000313" key="2">
    <source>
        <dbReference type="Proteomes" id="UP000221980"/>
    </source>
</evidence>
<gene>
    <name evidence="1" type="ORF">Xmir_04253</name>
</gene>
<evidence type="ECO:0008006" key="3">
    <source>
        <dbReference type="Google" id="ProtNLM"/>
    </source>
</evidence>
<dbReference type="OrthoDB" id="6626561at2"/>
<protein>
    <recommendedName>
        <fullName evidence="3">Transposase</fullName>
    </recommendedName>
</protein>
<organism evidence="1 2">
    <name type="scientific">Xenorhabdus miraniensis</name>
    <dbReference type="NCBI Taxonomy" id="351674"/>
    <lineage>
        <taxon>Bacteria</taxon>
        <taxon>Pseudomonadati</taxon>
        <taxon>Pseudomonadota</taxon>
        <taxon>Gammaproteobacteria</taxon>
        <taxon>Enterobacterales</taxon>
        <taxon>Morganellaceae</taxon>
        <taxon>Xenorhabdus</taxon>
    </lineage>
</organism>
<dbReference type="EMBL" id="NITZ01000045">
    <property type="protein sequence ID" value="PHM45574.1"/>
    <property type="molecule type" value="Genomic_DNA"/>
</dbReference>
<keyword evidence="2" id="KW-1185">Reference proteome</keyword>
<reference evidence="1 2" key="1">
    <citation type="journal article" date="2017" name="Nat. Microbiol.">
        <title>Natural product diversity associated with the nematode symbionts Photorhabdus and Xenorhabdus.</title>
        <authorList>
            <person name="Tobias N.J."/>
            <person name="Wolff H."/>
            <person name="Djahanschiri B."/>
            <person name="Grundmann F."/>
            <person name="Kronenwerth M."/>
            <person name="Shi Y.M."/>
            <person name="Simonyi S."/>
            <person name="Grun P."/>
            <person name="Shapiro-Ilan D."/>
            <person name="Pidot S.J."/>
            <person name="Stinear T.P."/>
            <person name="Ebersberger I."/>
            <person name="Bode H.B."/>
        </authorList>
    </citation>
    <scope>NUCLEOTIDE SEQUENCE [LARGE SCALE GENOMIC DNA]</scope>
    <source>
        <strain evidence="1 2">DSM 17902</strain>
    </source>
</reference>
<proteinExistence type="predicted"/>
<name>A0A2D0JJG9_9GAMM</name>
<accession>A0A2D0JJG9</accession>
<dbReference type="NCBIfam" id="NF047593">
    <property type="entry name" value="IS66_ISAeme5_TnpA"/>
    <property type="match status" value="1"/>
</dbReference>
<comment type="caution">
    <text evidence="1">The sequence shown here is derived from an EMBL/GenBank/DDBJ whole genome shotgun (WGS) entry which is preliminary data.</text>
</comment>
<dbReference type="AlphaFoldDB" id="A0A2D0JJG9"/>
<dbReference type="RefSeq" id="WP_099116001.1">
    <property type="nucleotide sequence ID" value="NZ_CAWNQI010000079.1"/>
</dbReference>
<evidence type="ECO:0000313" key="1">
    <source>
        <dbReference type="EMBL" id="PHM45574.1"/>
    </source>
</evidence>